<feature type="transmembrane region" description="Helical" evidence="1">
    <location>
        <begin position="58"/>
        <end position="83"/>
    </location>
</feature>
<keyword evidence="3" id="KW-1185">Reference proteome</keyword>
<keyword evidence="1" id="KW-1133">Transmembrane helix</keyword>
<feature type="transmembrane region" description="Helical" evidence="1">
    <location>
        <begin position="147"/>
        <end position="176"/>
    </location>
</feature>
<dbReference type="OrthoDB" id="687732at2759"/>
<dbReference type="AlphaFoldDB" id="A0A9Q1KZ20"/>
<organism evidence="2 3">
    <name type="scientific">Carnegiea gigantea</name>
    <dbReference type="NCBI Taxonomy" id="171969"/>
    <lineage>
        <taxon>Eukaryota</taxon>
        <taxon>Viridiplantae</taxon>
        <taxon>Streptophyta</taxon>
        <taxon>Embryophyta</taxon>
        <taxon>Tracheophyta</taxon>
        <taxon>Spermatophyta</taxon>
        <taxon>Magnoliopsida</taxon>
        <taxon>eudicotyledons</taxon>
        <taxon>Gunneridae</taxon>
        <taxon>Pentapetalae</taxon>
        <taxon>Caryophyllales</taxon>
        <taxon>Cactineae</taxon>
        <taxon>Cactaceae</taxon>
        <taxon>Cactoideae</taxon>
        <taxon>Echinocereeae</taxon>
        <taxon>Carnegiea</taxon>
    </lineage>
</organism>
<protein>
    <submittedName>
        <fullName evidence="2">Uncharacterized protein</fullName>
    </submittedName>
</protein>
<evidence type="ECO:0000256" key="1">
    <source>
        <dbReference type="SAM" id="Phobius"/>
    </source>
</evidence>
<proteinExistence type="predicted"/>
<keyword evidence="1" id="KW-0812">Transmembrane</keyword>
<name>A0A9Q1KZ20_9CARY</name>
<keyword evidence="1" id="KW-0472">Membrane</keyword>
<evidence type="ECO:0000313" key="2">
    <source>
        <dbReference type="EMBL" id="KAJ8451416.1"/>
    </source>
</evidence>
<gene>
    <name evidence="2" type="ORF">Cgig2_017807</name>
</gene>
<feature type="transmembrane region" description="Helical" evidence="1">
    <location>
        <begin position="33"/>
        <end position="52"/>
    </location>
</feature>
<reference evidence="2" key="1">
    <citation type="submission" date="2022-04" db="EMBL/GenBank/DDBJ databases">
        <title>Carnegiea gigantea Genome sequencing and assembly v2.</title>
        <authorList>
            <person name="Copetti D."/>
            <person name="Sanderson M.J."/>
            <person name="Burquez A."/>
            <person name="Wojciechowski M.F."/>
        </authorList>
    </citation>
    <scope>NUCLEOTIDE SEQUENCE</scope>
    <source>
        <strain evidence="2">SGP5-SGP5p</strain>
        <tissue evidence="2">Aerial part</tissue>
    </source>
</reference>
<comment type="caution">
    <text evidence="2">The sequence shown here is derived from an EMBL/GenBank/DDBJ whole genome shotgun (WGS) entry which is preliminary data.</text>
</comment>
<dbReference type="PANTHER" id="PTHR33133:SF3">
    <property type="entry name" value="TRANSMEMBRANE PROTEIN"/>
    <property type="match status" value="1"/>
</dbReference>
<accession>A0A9Q1KZ20</accession>
<sequence length="218" mass="23882">MPCNDVIQAMMECGCPCWIMILMLAYSRDTANATSISILFFAFTFLEGTHFASPNLAILLSAVGAVLYSIVLANALVIANLALVSSGMEGSRSGGFLGILKACVLIRGRTSTALALAVPINIGLAAVEALFHFRLVATSYDHDQRQIWVLALEGLLIGYLYSIIVVLDVIISCFFYQSCMNKNGSLCSTQINRDQENDEEGYYYYDNVEKLKGLEEFV</sequence>
<dbReference type="PANTHER" id="PTHR33133">
    <property type="entry name" value="OS08G0107100 PROTEIN-RELATED"/>
    <property type="match status" value="1"/>
</dbReference>
<feature type="transmembrane region" description="Helical" evidence="1">
    <location>
        <begin position="114"/>
        <end position="135"/>
    </location>
</feature>
<evidence type="ECO:0000313" key="3">
    <source>
        <dbReference type="Proteomes" id="UP001153076"/>
    </source>
</evidence>
<dbReference type="EMBL" id="JAKOGI010000009">
    <property type="protein sequence ID" value="KAJ8451416.1"/>
    <property type="molecule type" value="Genomic_DNA"/>
</dbReference>
<dbReference type="Proteomes" id="UP001153076">
    <property type="component" value="Unassembled WGS sequence"/>
</dbReference>